<comment type="caution">
    <text evidence="1">The sequence shown here is derived from an EMBL/GenBank/DDBJ whole genome shotgun (WGS) entry which is preliminary data.</text>
</comment>
<evidence type="ECO:0000313" key="1">
    <source>
        <dbReference type="EMBL" id="KAF0646345.1"/>
    </source>
</evidence>
<dbReference type="EMBL" id="ASYR01000055">
    <property type="protein sequence ID" value="KAF0646345.1"/>
    <property type="molecule type" value="Genomic_DNA"/>
</dbReference>
<organism evidence="1 2">
    <name type="scientific">Streptomyces fradiae ATCC 10745 = DSM 40063</name>
    <dbReference type="NCBI Taxonomy" id="1319510"/>
    <lineage>
        <taxon>Bacteria</taxon>
        <taxon>Bacillati</taxon>
        <taxon>Actinomycetota</taxon>
        <taxon>Actinomycetes</taxon>
        <taxon>Kitasatosporales</taxon>
        <taxon>Streptomycetaceae</taxon>
        <taxon>Streptomyces</taxon>
    </lineage>
</organism>
<reference evidence="1 2" key="1">
    <citation type="submission" date="2013-05" db="EMBL/GenBank/DDBJ databases">
        <title>Genome Sequence of Streptomyces fradiae.</title>
        <authorList>
            <person name="Kirby R."/>
        </authorList>
    </citation>
    <scope>NUCLEOTIDE SEQUENCE [LARGE SCALE GENOMIC DNA]</scope>
    <source>
        <strain evidence="1 2">ATCC 10745</strain>
    </source>
</reference>
<gene>
    <name evidence="1" type="ORF">K701_29110</name>
</gene>
<evidence type="ECO:0000313" key="2">
    <source>
        <dbReference type="Proteomes" id="UP000731519"/>
    </source>
</evidence>
<dbReference type="Proteomes" id="UP000731519">
    <property type="component" value="Unassembled WGS sequence"/>
</dbReference>
<name>A0ABQ6XKN8_STRFR</name>
<accession>A0ABQ6XKN8</accession>
<proteinExistence type="predicted"/>
<sequence>MVLGPVAYGPLVPRRGWTAERWERWAAGALVRRLLP</sequence>
<protein>
    <submittedName>
        <fullName evidence="1">Uncharacterized protein</fullName>
    </submittedName>
</protein>
<keyword evidence="2" id="KW-1185">Reference proteome</keyword>